<keyword evidence="1" id="KW-0560">Oxidoreductase</keyword>
<dbReference type="CDD" id="cd05288">
    <property type="entry name" value="PGDH"/>
    <property type="match status" value="1"/>
</dbReference>
<dbReference type="InterPro" id="IPR036291">
    <property type="entry name" value="NAD(P)-bd_dom_sf"/>
</dbReference>
<reference evidence="3" key="1">
    <citation type="submission" date="2022-07" db="EMBL/GenBank/DDBJ databases">
        <title>Phylogenomic reconstructions and comparative analyses of Kickxellomycotina fungi.</title>
        <authorList>
            <person name="Reynolds N.K."/>
            <person name="Stajich J.E."/>
            <person name="Barry K."/>
            <person name="Grigoriev I.V."/>
            <person name="Crous P."/>
            <person name="Smith M.E."/>
        </authorList>
    </citation>
    <scope>NUCLEOTIDE SEQUENCE</scope>
    <source>
        <strain evidence="3">RSA 567</strain>
    </source>
</reference>
<dbReference type="InterPro" id="IPR013149">
    <property type="entry name" value="ADH-like_C"/>
</dbReference>
<dbReference type="SUPFAM" id="SSF51735">
    <property type="entry name" value="NAD(P)-binding Rossmann-fold domains"/>
    <property type="match status" value="1"/>
</dbReference>
<dbReference type="GO" id="GO:0016628">
    <property type="term" value="F:oxidoreductase activity, acting on the CH-CH group of donors, NAD or NADP as acceptor"/>
    <property type="evidence" value="ECO:0007669"/>
    <property type="project" value="InterPro"/>
</dbReference>
<name>A0A9W8B540_9FUNG</name>
<dbReference type="Gene3D" id="3.90.180.10">
    <property type="entry name" value="Medium-chain alcohol dehydrogenases, catalytic domain"/>
    <property type="match status" value="1"/>
</dbReference>
<dbReference type="InterPro" id="IPR020843">
    <property type="entry name" value="ER"/>
</dbReference>
<protein>
    <recommendedName>
        <fullName evidence="2">Enoyl reductase (ER) domain-containing protein</fullName>
    </recommendedName>
</protein>
<dbReference type="Gene3D" id="3.40.50.720">
    <property type="entry name" value="NAD(P)-binding Rossmann-like Domain"/>
    <property type="match status" value="1"/>
</dbReference>
<dbReference type="Pfam" id="PF00107">
    <property type="entry name" value="ADH_zinc_N"/>
    <property type="match status" value="1"/>
</dbReference>
<dbReference type="Proteomes" id="UP001151582">
    <property type="component" value="Unassembled WGS sequence"/>
</dbReference>
<dbReference type="FunFam" id="3.40.50.720:FF:000121">
    <property type="entry name" value="Prostaglandin reductase 2"/>
    <property type="match status" value="1"/>
</dbReference>
<gene>
    <name evidence="3" type="ORF">H4R34_001253</name>
</gene>
<evidence type="ECO:0000313" key="3">
    <source>
        <dbReference type="EMBL" id="KAJ1983492.1"/>
    </source>
</evidence>
<dbReference type="SUPFAM" id="SSF50129">
    <property type="entry name" value="GroES-like"/>
    <property type="match status" value="1"/>
</dbReference>
<proteinExistence type="predicted"/>
<accession>A0A9W8B540</accession>
<feature type="domain" description="Enoyl reductase (ER)" evidence="2">
    <location>
        <begin position="20"/>
        <end position="353"/>
    </location>
</feature>
<evidence type="ECO:0000259" key="2">
    <source>
        <dbReference type="SMART" id="SM00829"/>
    </source>
</evidence>
<dbReference type="PANTHER" id="PTHR43205">
    <property type="entry name" value="PROSTAGLANDIN REDUCTASE"/>
    <property type="match status" value="1"/>
</dbReference>
<sequence length="358" mass="38569">MATATNTNTKVVLNQYVPYGRISSDVFTVQTASPAPSEADLSEHDILIAPQYLSVDPYMRSRLASPEHEHVPAFIKGDAVNGPGVAKVLASKNPMFATGDMISGFDIPWAQFSVLSVVPGSHMDHMVQKIQGPLASVPMDWHMGAIGLGSFTGWYGLTEVGKPKPGETVVISSATGSVGQMVVQKAKALGLKVVAVAGSDEKVQYLKNTLKVDAAFNYKTVSSYAEALSEACPKGVDIYYDNVGGEFLDAVLAHTNKFGRVVACGAISGYQAEKGKLYGIKNYHQIITSQITIQGFFISDYYPTHYEAFVRDLSTLVKEGKFVYKLAVTYGLHNGPQAVIDMLEGRNFGKAVIKVAEL</sequence>
<organism evidence="3 4">
    <name type="scientific">Dimargaris verticillata</name>
    <dbReference type="NCBI Taxonomy" id="2761393"/>
    <lineage>
        <taxon>Eukaryota</taxon>
        <taxon>Fungi</taxon>
        <taxon>Fungi incertae sedis</taxon>
        <taxon>Zoopagomycota</taxon>
        <taxon>Kickxellomycotina</taxon>
        <taxon>Dimargaritomycetes</taxon>
        <taxon>Dimargaritales</taxon>
        <taxon>Dimargaritaceae</taxon>
        <taxon>Dimargaris</taxon>
    </lineage>
</organism>
<evidence type="ECO:0000313" key="4">
    <source>
        <dbReference type="Proteomes" id="UP001151582"/>
    </source>
</evidence>
<dbReference type="AlphaFoldDB" id="A0A9W8B540"/>
<dbReference type="EMBL" id="JANBQB010000053">
    <property type="protein sequence ID" value="KAJ1983492.1"/>
    <property type="molecule type" value="Genomic_DNA"/>
</dbReference>
<evidence type="ECO:0000256" key="1">
    <source>
        <dbReference type="ARBA" id="ARBA00023002"/>
    </source>
</evidence>
<dbReference type="InterPro" id="IPR045010">
    <property type="entry name" value="MDR_fam"/>
</dbReference>
<comment type="caution">
    <text evidence="3">The sequence shown here is derived from an EMBL/GenBank/DDBJ whole genome shotgun (WGS) entry which is preliminary data.</text>
</comment>
<dbReference type="Pfam" id="PF16884">
    <property type="entry name" value="ADH_N_2"/>
    <property type="match status" value="1"/>
</dbReference>
<dbReference type="OrthoDB" id="809632at2759"/>
<dbReference type="InterPro" id="IPR011032">
    <property type="entry name" value="GroES-like_sf"/>
</dbReference>
<keyword evidence="4" id="KW-1185">Reference proteome</keyword>
<dbReference type="InterPro" id="IPR041694">
    <property type="entry name" value="ADH_N_2"/>
</dbReference>
<dbReference type="PANTHER" id="PTHR43205:SF7">
    <property type="entry name" value="PROSTAGLANDIN REDUCTASE 1"/>
    <property type="match status" value="1"/>
</dbReference>
<dbReference type="SMART" id="SM00829">
    <property type="entry name" value="PKS_ER"/>
    <property type="match status" value="1"/>
</dbReference>